<evidence type="ECO:0000313" key="3">
    <source>
        <dbReference type="Proteomes" id="UP000295499"/>
    </source>
</evidence>
<keyword evidence="1" id="KW-1133">Transmembrane helix</keyword>
<comment type="caution">
    <text evidence="2">The sequence shown here is derived from an EMBL/GenBank/DDBJ whole genome shotgun (WGS) entry which is preliminary data.</text>
</comment>
<gene>
    <name evidence="2" type="ORF">CLV32_1638</name>
</gene>
<organism evidence="2 3">
    <name type="scientific">Pedobacter duraquae</name>
    <dbReference type="NCBI Taxonomy" id="425511"/>
    <lineage>
        <taxon>Bacteria</taxon>
        <taxon>Pseudomonadati</taxon>
        <taxon>Bacteroidota</taxon>
        <taxon>Sphingobacteriia</taxon>
        <taxon>Sphingobacteriales</taxon>
        <taxon>Sphingobacteriaceae</taxon>
        <taxon>Pedobacter</taxon>
    </lineage>
</organism>
<keyword evidence="3" id="KW-1185">Reference proteome</keyword>
<keyword evidence="1" id="KW-0812">Transmembrane</keyword>
<dbReference type="PANTHER" id="PTHR37314">
    <property type="entry name" value="SLR0142 PROTEIN"/>
    <property type="match status" value="1"/>
</dbReference>
<feature type="transmembrane region" description="Helical" evidence="1">
    <location>
        <begin position="57"/>
        <end position="81"/>
    </location>
</feature>
<evidence type="ECO:0000256" key="1">
    <source>
        <dbReference type="SAM" id="Phobius"/>
    </source>
</evidence>
<evidence type="ECO:0000313" key="2">
    <source>
        <dbReference type="EMBL" id="TDO22658.1"/>
    </source>
</evidence>
<dbReference type="PANTHER" id="PTHR37314:SF4">
    <property type="entry name" value="UPF0700 TRANSMEMBRANE PROTEIN YOAK"/>
    <property type="match status" value="1"/>
</dbReference>
<dbReference type="InterPro" id="IPR010699">
    <property type="entry name" value="DUF1275"/>
</dbReference>
<feature type="transmembrane region" description="Helical" evidence="1">
    <location>
        <begin position="20"/>
        <end position="37"/>
    </location>
</feature>
<reference evidence="2 3" key="1">
    <citation type="submission" date="2019-03" db="EMBL/GenBank/DDBJ databases">
        <title>Genomic Encyclopedia of Archaeal and Bacterial Type Strains, Phase II (KMG-II): from individual species to whole genera.</title>
        <authorList>
            <person name="Goeker M."/>
        </authorList>
    </citation>
    <scope>NUCLEOTIDE SEQUENCE [LARGE SCALE GENOMIC DNA]</scope>
    <source>
        <strain evidence="2 3">DSM 19034</strain>
    </source>
</reference>
<protein>
    <submittedName>
        <fullName evidence="2">Uncharacterized membrane protein YoaK (UPF0700 family)</fullName>
    </submittedName>
</protein>
<name>A0A4V3C3M5_9SPHI</name>
<keyword evidence="1" id="KW-0472">Membrane</keyword>
<feature type="transmembrane region" description="Helical" evidence="1">
    <location>
        <begin position="93"/>
        <end position="115"/>
    </location>
</feature>
<dbReference type="EMBL" id="SNWM01000002">
    <property type="protein sequence ID" value="TDO22658.1"/>
    <property type="molecule type" value="Genomic_DNA"/>
</dbReference>
<dbReference type="Proteomes" id="UP000295499">
    <property type="component" value="Unassembled WGS sequence"/>
</dbReference>
<feature type="transmembrane region" description="Helical" evidence="1">
    <location>
        <begin position="210"/>
        <end position="228"/>
    </location>
</feature>
<accession>A0A4V3C3M5</accession>
<sequence length="229" mass="25353">MSLVLFVQKDKILVNLDRNISFLLAGIAGYVDAYGYITIKTYLSFMSGNTTQLGFSIVQGSLTATLATFTSIISFFTGIFLGNILIQINSEKLKWISLAPTVFLLTIYLFLANFLKPSTELSIVLLSLSMGFMNTAVSKVGSQSVNPDFVTGTLNSMAQHLAFAVKKKYPEDSLGDWDTHLTRFTMLLKIWFCFLSGSAISTLISPELNSFTIVIPSMVLLTIGIYRYR</sequence>
<proteinExistence type="predicted"/>
<dbReference type="Pfam" id="PF06912">
    <property type="entry name" value="DUF1275"/>
    <property type="match status" value="1"/>
</dbReference>
<dbReference type="AlphaFoldDB" id="A0A4V3C3M5"/>